<dbReference type="SUPFAM" id="SSF53756">
    <property type="entry name" value="UDP-Glycosyltransferase/glycogen phosphorylase"/>
    <property type="match status" value="1"/>
</dbReference>
<dbReference type="Gene3D" id="3.90.550.10">
    <property type="entry name" value="Spore Coat Polysaccharide Biosynthesis Protein SpsA, Chain A"/>
    <property type="match status" value="1"/>
</dbReference>
<accession>A0A0D6PFJ8</accession>
<evidence type="ECO:0000259" key="1">
    <source>
        <dbReference type="Pfam" id="PF00534"/>
    </source>
</evidence>
<dbReference type="GO" id="GO:0044010">
    <property type="term" value="P:single-species biofilm formation"/>
    <property type="evidence" value="ECO:0007669"/>
    <property type="project" value="TreeGrafter"/>
</dbReference>
<evidence type="ECO:0000313" key="4">
    <source>
        <dbReference type="EMBL" id="GAN79609.1"/>
    </source>
</evidence>
<dbReference type="AlphaFoldDB" id="A0A0D6PFJ8"/>
<dbReference type="Proteomes" id="UP000032668">
    <property type="component" value="Unassembled WGS sequence"/>
</dbReference>
<dbReference type="InterPro" id="IPR001296">
    <property type="entry name" value="Glyco_trans_1"/>
</dbReference>
<evidence type="ECO:0000259" key="3">
    <source>
        <dbReference type="Pfam" id="PF13439"/>
    </source>
</evidence>
<evidence type="ECO:0000313" key="5">
    <source>
        <dbReference type="Proteomes" id="UP000032668"/>
    </source>
</evidence>
<dbReference type="SUPFAM" id="SSF53448">
    <property type="entry name" value="Nucleotide-diphospho-sugar transferases"/>
    <property type="match status" value="1"/>
</dbReference>
<gene>
    <name evidence="4" type="ORF">Aam_024_011</name>
</gene>
<dbReference type="GO" id="GO:0016757">
    <property type="term" value="F:glycosyltransferase activity"/>
    <property type="evidence" value="ECO:0007669"/>
    <property type="project" value="InterPro"/>
</dbReference>
<feature type="domain" description="Glycosyltransferase subfamily 4-like N-terminal" evidence="3">
    <location>
        <begin position="16"/>
        <end position="196"/>
    </location>
</feature>
<evidence type="ECO:0000259" key="2">
    <source>
        <dbReference type="Pfam" id="PF00535"/>
    </source>
</evidence>
<dbReference type="InterPro" id="IPR028098">
    <property type="entry name" value="Glyco_trans_4-like_N"/>
</dbReference>
<dbReference type="InterPro" id="IPR029044">
    <property type="entry name" value="Nucleotide-diphossugar_trans"/>
</dbReference>
<sequence length="746" mass="84088">MRVAFLTFEFPPTHGGGLSTYMTHTLKMLRTKGDQAFVLVIDNSVQKQKIEKFEGHDIIRINVNAHPICKTMGYWAAASYVIAEALAEAIPVFGMPDVVESCDGFGLAYYTLQRKHTLEKPFLDLKVIVTAHTPCSLIDKWTGKSWYVLPRYWTRESEMFCLKAADMVLAPSQFIIDQLRTDFDCTDVQFKLVHNPYQSSGCKAENGLKNIESSKAPYYVFGSRIAMWKGALDIVNAFDRYWSNGGVAQLKMFGSDTTDAPDNGSLKEFIIRKYQKHVEAGRLHLLGLASPEELARQKRSALALLHPSHKENFPYTVIEHMAEGGLVIASENGGQAELIEHGKSGYLFPAKNIEAIVECLHQCDSMNEAKREEIGKAAKSVVEEKCGYDGVYASRQLALNEINPVRERFPFIRGNEKVFSICNAINSPRLSVVIPYFQLPDFITETVDSALASTLKDIEVIIVDDGSADTRSPEVLAVLEARSQVRVLRQENAGVAAARNFGVANARANYVALLDADDLVMPTYYERCVALLDLYDNVGFVGSWNDDFDEQGTIRHWPTFNPEPPMQLIFNTTNCQGLVTRKEAYNIGGGHDSGLKMFLDDWEAVISMLANGVRGIMIPAPLFRYRIRQGSIFRSKADQWLINYEYIISKHKKFYLEYAEEIICFLNANGPNLNYHNPTWPSSSASASMTTDEFSRGRLAKLLRGYYVFQRDTNVGRKIRRALNVFSPLLDWAVSYAYKIRRKRSL</sequence>
<name>A0A0D6PFJ8_9PROT</name>
<dbReference type="STRING" id="1120923.SAMN02746095_03674"/>
<dbReference type="InterPro" id="IPR050834">
    <property type="entry name" value="Glycosyltransf_2"/>
</dbReference>
<reference evidence="4 5" key="1">
    <citation type="submission" date="2012-11" db="EMBL/GenBank/DDBJ databases">
        <title>Whole genome sequence of Acidocella aminolytica 101 = DSM 11237.</title>
        <authorList>
            <person name="Azuma Y."/>
            <person name="Higashiura N."/>
            <person name="Hirakawa H."/>
            <person name="Matsushita K."/>
        </authorList>
    </citation>
    <scope>NUCLEOTIDE SEQUENCE [LARGE SCALE GENOMIC DNA]</scope>
    <source>
        <strain evidence="5">101 / DSM 11237</strain>
    </source>
</reference>
<dbReference type="CDD" id="cd03801">
    <property type="entry name" value="GT4_PimA-like"/>
    <property type="match status" value="1"/>
</dbReference>
<dbReference type="InterPro" id="IPR001173">
    <property type="entry name" value="Glyco_trans_2-like"/>
</dbReference>
<dbReference type="Pfam" id="PF13439">
    <property type="entry name" value="Glyco_transf_4"/>
    <property type="match status" value="1"/>
</dbReference>
<dbReference type="PANTHER" id="PTHR43685">
    <property type="entry name" value="GLYCOSYLTRANSFERASE"/>
    <property type="match status" value="1"/>
</dbReference>
<dbReference type="Gene3D" id="3.40.50.2000">
    <property type="entry name" value="Glycogen Phosphorylase B"/>
    <property type="match status" value="2"/>
</dbReference>
<dbReference type="Pfam" id="PF00534">
    <property type="entry name" value="Glycos_transf_1"/>
    <property type="match status" value="1"/>
</dbReference>
<protein>
    <submittedName>
        <fullName evidence="4">Glycosyl transferase family 2</fullName>
    </submittedName>
</protein>
<keyword evidence="4" id="KW-0808">Transferase</keyword>
<dbReference type="CDD" id="cd00761">
    <property type="entry name" value="Glyco_tranf_GTA_type"/>
    <property type="match status" value="1"/>
</dbReference>
<dbReference type="Pfam" id="PF00535">
    <property type="entry name" value="Glycos_transf_2"/>
    <property type="match status" value="1"/>
</dbReference>
<keyword evidence="5" id="KW-1185">Reference proteome</keyword>
<feature type="domain" description="Glycosyltransferase 2-like" evidence="2">
    <location>
        <begin position="431"/>
        <end position="566"/>
    </location>
</feature>
<comment type="caution">
    <text evidence="4">The sequence shown here is derived from an EMBL/GenBank/DDBJ whole genome shotgun (WGS) entry which is preliminary data.</text>
</comment>
<feature type="domain" description="Glycosyl transferase family 1" evidence="1">
    <location>
        <begin position="213"/>
        <end position="380"/>
    </location>
</feature>
<dbReference type="PANTHER" id="PTHR43685:SF2">
    <property type="entry name" value="GLYCOSYLTRANSFERASE 2-LIKE DOMAIN-CONTAINING PROTEIN"/>
    <property type="match status" value="1"/>
</dbReference>
<organism evidence="4 5">
    <name type="scientific">Acidocella aminolytica 101 = DSM 11237</name>
    <dbReference type="NCBI Taxonomy" id="1120923"/>
    <lineage>
        <taxon>Bacteria</taxon>
        <taxon>Pseudomonadati</taxon>
        <taxon>Pseudomonadota</taxon>
        <taxon>Alphaproteobacteria</taxon>
        <taxon>Acetobacterales</taxon>
        <taxon>Acidocellaceae</taxon>
        <taxon>Acidocella</taxon>
    </lineage>
</organism>
<proteinExistence type="predicted"/>
<dbReference type="EMBL" id="BANC01000024">
    <property type="protein sequence ID" value="GAN79609.1"/>
    <property type="molecule type" value="Genomic_DNA"/>
</dbReference>